<dbReference type="GO" id="GO:0009851">
    <property type="term" value="P:auxin biosynthetic process"/>
    <property type="evidence" value="ECO:0007669"/>
    <property type="project" value="UniProtKB-KW"/>
</dbReference>
<dbReference type="InterPro" id="IPR036188">
    <property type="entry name" value="FAD/NAD-bd_sf"/>
</dbReference>
<comment type="catalytic activity">
    <reaction evidence="6">
        <text>L-tryptophan + O2 = indole-3-acetamide + CO2 + H2O</text>
        <dbReference type="Rhea" id="RHEA:16165"/>
        <dbReference type="ChEBI" id="CHEBI:15377"/>
        <dbReference type="ChEBI" id="CHEBI:15379"/>
        <dbReference type="ChEBI" id="CHEBI:16031"/>
        <dbReference type="ChEBI" id="CHEBI:16526"/>
        <dbReference type="ChEBI" id="CHEBI:57912"/>
        <dbReference type="EC" id="1.13.12.3"/>
    </reaction>
</comment>
<comment type="pathway">
    <text evidence="1">Plant hormone metabolism; auxin biosynthesis.</text>
</comment>
<dbReference type="PANTHER" id="PTHR10742:SF410">
    <property type="entry name" value="LYSINE-SPECIFIC HISTONE DEMETHYLASE 2"/>
    <property type="match status" value="1"/>
</dbReference>
<dbReference type="RefSeq" id="WP_153478207.1">
    <property type="nucleotide sequence ID" value="NZ_VWNA01000001.1"/>
</dbReference>
<keyword evidence="5" id="KW-0073">Auxin biosynthesis</keyword>
<dbReference type="Pfam" id="PF01593">
    <property type="entry name" value="Amino_oxidase"/>
    <property type="match status" value="1"/>
</dbReference>
<dbReference type="EMBL" id="VWNA01000001">
    <property type="protein sequence ID" value="MQT11479.1"/>
    <property type="molecule type" value="Genomic_DNA"/>
</dbReference>
<dbReference type="PRINTS" id="PR00420">
    <property type="entry name" value="RNGMNOXGNASE"/>
</dbReference>
<sequence>MPIDGISGRHEVEVAIVGGGAAGIAAARTLASAGRDVLILEARARLGGRAWTIPSPVPLDLGCAWLHSGDRNPWVAVAEGLGFPVERRHAPWQTRRDINFPPEQRAAYQAAAEAFYDRLDEAAASGAPDRPAADLLEPGNRWNGLLDAISGYMNGVELAGLSVRDFANYADTGVNWRIPAGYGTAIAAAGQHVPVALGCAVTRIRHGATPIEIETALGTLKAKAVIVTLPTNVLAAETVAFYPPLPDKIEAASALPLGIADKVLLALDAPEDVPLDGHAFGSLTSARTASYHLRPFGRPMIEGYFGGALARDLEAGGTAAFTAFALDELAGILGSGIRAKLTPITSTAWARDPFALGSYSQARPGRADARLTLAAPVGDRLFFAGEACHVHDFSTAHGAYRTGVAAAEAALGTVLGPCLGAADKAAPVLLGNWPLRT</sequence>
<name>A0A6A7Y0J5_9HYPH</name>
<feature type="domain" description="Amine oxidase" evidence="7">
    <location>
        <begin position="22"/>
        <end position="410"/>
    </location>
</feature>
<evidence type="ECO:0000313" key="8">
    <source>
        <dbReference type="EMBL" id="MQT11479.1"/>
    </source>
</evidence>
<evidence type="ECO:0000256" key="4">
    <source>
        <dbReference type="ARBA" id="ARBA00017871"/>
    </source>
</evidence>
<comment type="similarity">
    <text evidence="2">Belongs to the tryptophan 2-monooxygenase family.</text>
</comment>
<evidence type="ECO:0000256" key="2">
    <source>
        <dbReference type="ARBA" id="ARBA00005833"/>
    </source>
</evidence>
<accession>A0A6A7Y0J5</accession>
<evidence type="ECO:0000256" key="1">
    <source>
        <dbReference type="ARBA" id="ARBA00004814"/>
    </source>
</evidence>
<comment type="caution">
    <text evidence="8">The sequence shown here is derived from an EMBL/GenBank/DDBJ whole genome shotgun (WGS) entry which is preliminary data.</text>
</comment>
<protein>
    <recommendedName>
        <fullName evidence="4">Tryptophan 2-monooxygenase</fullName>
        <ecNumber evidence="3">1.13.12.3</ecNumber>
    </recommendedName>
</protein>
<evidence type="ECO:0000259" key="7">
    <source>
        <dbReference type="Pfam" id="PF01593"/>
    </source>
</evidence>
<evidence type="ECO:0000256" key="5">
    <source>
        <dbReference type="ARBA" id="ARBA00023070"/>
    </source>
</evidence>
<evidence type="ECO:0000256" key="3">
    <source>
        <dbReference type="ARBA" id="ARBA00012535"/>
    </source>
</evidence>
<dbReference type="EC" id="1.13.12.3" evidence="3"/>
<dbReference type="InterPro" id="IPR050281">
    <property type="entry name" value="Flavin_monoamine_oxidase"/>
</dbReference>
<gene>
    <name evidence="8" type="ORF">F0357_02065</name>
</gene>
<dbReference type="AlphaFoldDB" id="A0A6A7Y0J5"/>
<dbReference type="SUPFAM" id="SSF51905">
    <property type="entry name" value="FAD/NAD(P)-binding domain"/>
    <property type="match status" value="1"/>
</dbReference>
<keyword evidence="9" id="KW-1185">Reference proteome</keyword>
<organism evidence="8 9">
    <name type="scientific">Segnochrobactrum spirostomi</name>
    <dbReference type="NCBI Taxonomy" id="2608987"/>
    <lineage>
        <taxon>Bacteria</taxon>
        <taxon>Pseudomonadati</taxon>
        <taxon>Pseudomonadota</taxon>
        <taxon>Alphaproteobacteria</taxon>
        <taxon>Hyphomicrobiales</taxon>
        <taxon>Segnochrobactraceae</taxon>
        <taxon>Segnochrobactrum</taxon>
    </lineage>
</organism>
<dbReference type="SUPFAM" id="SSF54373">
    <property type="entry name" value="FAD-linked reductases, C-terminal domain"/>
    <property type="match status" value="1"/>
</dbReference>
<dbReference type="Gene3D" id="3.50.50.60">
    <property type="entry name" value="FAD/NAD(P)-binding domain"/>
    <property type="match status" value="1"/>
</dbReference>
<dbReference type="Proteomes" id="UP000332515">
    <property type="component" value="Unassembled WGS sequence"/>
</dbReference>
<dbReference type="PANTHER" id="PTHR10742">
    <property type="entry name" value="FLAVIN MONOAMINE OXIDASE"/>
    <property type="match status" value="1"/>
</dbReference>
<dbReference type="GO" id="GO:0050361">
    <property type="term" value="F:tryptophan 2-monooxygenase activity"/>
    <property type="evidence" value="ECO:0007669"/>
    <property type="project" value="UniProtKB-EC"/>
</dbReference>
<proteinExistence type="inferred from homology"/>
<reference evidence="8 9" key="1">
    <citation type="submission" date="2019-09" db="EMBL/GenBank/DDBJ databases">
        <title>Segnochrobactrum spirostomi gen. nov., sp. nov., isolated from the ciliate Spirostomum cf. yagiui and description of a novel family, Segnochrobactraceae fam. nov. within the order Rhizobiales of the class Alphaproteobacteria.</title>
        <authorList>
            <person name="Akter S."/>
            <person name="Shazib S.U.A."/>
            <person name="Shin M.K."/>
        </authorList>
    </citation>
    <scope>NUCLEOTIDE SEQUENCE [LARGE SCALE GENOMIC DNA]</scope>
    <source>
        <strain evidence="8 9">Sp-1</strain>
    </source>
</reference>
<evidence type="ECO:0000256" key="6">
    <source>
        <dbReference type="ARBA" id="ARBA00047321"/>
    </source>
</evidence>
<dbReference type="InterPro" id="IPR002937">
    <property type="entry name" value="Amino_oxidase"/>
</dbReference>
<evidence type="ECO:0000313" key="9">
    <source>
        <dbReference type="Proteomes" id="UP000332515"/>
    </source>
</evidence>